<keyword evidence="4" id="KW-0378">Hydrolase</keyword>
<dbReference type="InterPro" id="IPR020583">
    <property type="entry name" value="Inositol_monoP_metal-BS"/>
</dbReference>
<comment type="catalytic activity">
    <reaction evidence="1">
        <text>a myo-inositol phosphate + H2O = myo-inositol + phosphate</text>
        <dbReference type="Rhea" id="RHEA:24056"/>
        <dbReference type="ChEBI" id="CHEBI:15377"/>
        <dbReference type="ChEBI" id="CHEBI:17268"/>
        <dbReference type="ChEBI" id="CHEBI:43474"/>
        <dbReference type="ChEBI" id="CHEBI:84139"/>
        <dbReference type="EC" id="3.1.3.25"/>
    </reaction>
</comment>
<evidence type="ECO:0000256" key="1">
    <source>
        <dbReference type="ARBA" id="ARBA00001033"/>
    </source>
</evidence>
<feature type="region of interest" description="Disordered" evidence="6">
    <location>
        <begin position="1"/>
        <end position="31"/>
    </location>
</feature>
<keyword evidence="8" id="KW-1185">Reference proteome</keyword>
<feature type="region of interest" description="Disordered" evidence="6">
    <location>
        <begin position="171"/>
        <end position="190"/>
    </location>
</feature>
<evidence type="ECO:0000256" key="5">
    <source>
        <dbReference type="ARBA" id="ARBA00022842"/>
    </source>
</evidence>
<keyword evidence="3" id="KW-0479">Metal-binding</keyword>
<dbReference type="PRINTS" id="PR00377">
    <property type="entry name" value="IMPHPHTASES"/>
</dbReference>
<gene>
    <name evidence="7" type="ORF">GCM10025790_11730</name>
</gene>
<dbReference type="PANTHER" id="PTHR20854">
    <property type="entry name" value="INOSITOL MONOPHOSPHATASE"/>
    <property type="match status" value="1"/>
</dbReference>
<sequence>MTVSESNTSAAQPIAPSPSSDDVASAAELPSAGELPSAQQLRGIAKEAAWAVGPALRLAFRAQMDIDIKTSAHDLVTIYDKQTEQQLVQLLSQAIPDSRFTGEEGGAQGSGRVEWIIDPIDGTSNFAHGFAMFSVSIAAALDDQVIAGVVYDPVNELTFSADDDAAYLQTREQPEQALKPTPKLAADGDPRRENQLNLVTSFPGAEMLARRGTEALEGFAELVTTYSSVRRVISGALELCHAAAGWADVAAGGKTNPWDVAAGQLVLRRAGGRYLPFGARGGRSWEGAESPDAHLAPGYVGLAPGVEAPTAARVFADFAYRG</sequence>
<protein>
    <recommendedName>
        <fullName evidence="2">inositol-phosphate phosphatase</fullName>
        <ecNumber evidence="2">3.1.3.25</ecNumber>
    </recommendedName>
</protein>
<dbReference type="InterPro" id="IPR020550">
    <property type="entry name" value="Inositol_monophosphatase_CS"/>
</dbReference>
<dbReference type="Gene3D" id="3.30.540.10">
    <property type="entry name" value="Fructose-1,6-Bisphosphatase, subunit A, domain 1"/>
    <property type="match status" value="1"/>
</dbReference>
<keyword evidence="5" id="KW-0460">Magnesium</keyword>
<dbReference type="InterPro" id="IPR000760">
    <property type="entry name" value="Inositol_monophosphatase-like"/>
</dbReference>
<dbReference type="Pfam" id="PF00459">
    <property type="entry name" value="Inositol_P"/>
    <property type="match status" value="1"/>
</dbReference>
<feature type="compositionally biased region" description="Low complexity" evidence="6">
    <location>
        <begin position="9"/>
        <end position="27"/>
    </location>
</feature>
<proteinExistence type="predicted"/>
<dbReference type="EMBL" id="BAABLW010000007">
    <property type="protein sequence ID" value="GAA4917961.1"/>
    <property type="molecule type" value="Genomic_DNA"/>
</dbReference>
<dbReference type="SUPFAM" id="SSF56655">
    <property type="entry name" value="Carbohydrate phosphatase"/>
    <property type="match status" value="1"/>
</dbReference>
<evidence type="ECO:0000256" key="2">
    <source>
        <dbReference type="ARBA" id="ARBA00013106"/>
    </source>
</evidence>
<name>A0ABP9FVC9_9MICC</name>
<reference evidence="8" key="1">
    <citation type="journal article" date="2019" name="Int. J. Syst. Evol. Microbiol.">
        <title>The Global Catalogue of Microorganisms (GCM) 10K type strain sequencing project: providing services to taxonomists for standard genome sequencing and annotation.</title>
        <authorList>
            <consortium name="The Broad Institute Genomics Platform"/>
            <consortium name="The Broad Institute Genome Sequencing Center for Infectious Disease"/>
            <person name="Wu L."/>
            <person name="Ma J."/>
        </authorList>
    </citation>
    <scope>NUCLEOTIDE SEQUENCE [LARGE SCALE GENOMIC DNA]</scope>
    <source>
        <strain evidence="8">JCM 19129</strain>
    </source>
</reference>
<dbReference type="Proteomes" id="UP001500368">
    <property type="component" value="Unassembled WGS sequence"/>
</dbReference>
<evidence type="ECO:0000313" key="7">
    <source>
        <dbReference type="EMBL" id="GAA4917961.1"/>
    </source>
</evidence>
<evidence type="ECO:0000256" key="3">
    <source>
        <dbReference type="ARBA" id="ARBA00022723"/>
    </source>
</evidence>
<dbReference type="CDD" id="cd01637">
    <property type="entry name" value="IMPase_like"/>
    <property type="match status" value="1"/>
</dbReference>
<evidence type="ECO:0000313" key="8">
    <source>
        <dbReference type="Proteomes" id="UP001500368"/>
    </source>
</evidence>
<accession>A0ABP9FVC9</accession>
<dbReference type="PROSITE" id="PS00629">
    <property type="entry name" value="IMP_1"/>
    <property type="match status" value="1"/>
</dbReference>
<organism evidence="7 8">
    <name type="scientific">Nesterenkonia rhizosphaerae</name>
    <dbReference type="NCBI Taxonomy" id="1348272"/>
    <lineage>
        <taxon>Bacteria</taxon>
        <taxon>Bacillati</taxon>
        <taxon>Actinomycetota</taxon>
        <taxon>Actinomycetes</taxon>
        <taxon>Micrococcales</taxon>
        <taxon>Micrococcaceae</taxon>
        <taxon>Nesterenkonia</taxon>
    </lineage>
</organism>
<evidence type="ECO:0000256" key="4">
    <source>
        <dbReference type="ARBA" id="ARBA00022801"/>
    </source>
</evidence>
<evidence type="ECO:0000256" key="6">
    <source>
        <dbReference type="SAM" id="MobiDB-lite"/>
    </source>
</evidence>
<dbReference type="PROSITE" id="PS00630">
    <property type="entry name" value="IMP_2"/>
    <property type="match status" value="1"/>
</dbReference>
<comment type="caution">
    <text evidence="7">The sequence shown here is derived from an EMBL/GenBank/DDBJ whole genome shotgun (WGS) entry which is preliminary data.</text>
</comment>
<dbReference type="Gene3D" id="3.40.190.80">
    <property type="match status" value="1"/>
</dbReference>
<dbReference type="EC" id="3.1.3.25" evidence="2"/>
<dbReference type="PANTHER" id="PTHR20854:SF4">
    <property type="entry name" value="INOSITOL-1-MONOPHOSPHATASE-RELATED"/>
    <property type="match status" value="1"/>
</dbReference>